<name>A0AAN6N7K7_9PEZI</name>
<feature type="region of interest" description="Disordered" evidence="1">
    <location>
        <begin position="1"/>
        <end position="26"/>
    </location>
</feature>
<keyword evidence="4" id="KW-1185">Reference proteome</keyword>
<protein>
    <submittedName>
        <fullName evidence="3">Cupin 2 domain-containing protein</fullName>
    </submittedName>
</protein>
<dbReference type="SUPFAM" id="SSF51182">
    <property type="entry name" value="RmlC-like cupins"/>
    <property type="match status" value="1"/>
</dbReference>
<proteinExistence type="predicted"/>
<dbReference type="EMBL" id="MU853798">
    <property type="protein sequence ID" value="KAK3940305.1"/>
    <property type="molecule type" value="Genomic_DNA"/>
</dbReference>
<gene>
    <name evidence="3" type="ORF">QBC46DRAFT_261255</name>
</gene>
<accession>A0AAN6N7K7</accession>
<evidence type="ECO:0000256" key="1">
    <source>
        <dbReference type="SAM" id="MobiDB-lite"/>
    </source>
</evidence>
<evidence type="ECO:0000259" key="2">
    <source>
        <dbReference type="Pfam" id="PF07883"/>
    </source>
</evidence>
<evidence type="ECO:0000313" key="4">
    <source>
        <dbReference type="Proteomes" id="UP001303473"/>
    </source>
</evidence>
<organism evidence="3 4">
    <name type="scientific">Diplogelasinospora grovesii</name>
    <dbReference type="NCBI Taxonomy" id="303347"/>
    <lineage>
        <taxon>Eukaryota</taxon>
        <taxon>Fungi</taxon>
        <taxon>Dikarya</taxon>
        <taxon>Ascomycota</taxon>
        <taxon>Pezizomycotina</taxon>
        <taxon>Sordariomycetes</taxon>
        <taxon>Sordariomycetidae</taxon>
        <taxon>Sordariales</taxon>
        <taxon>Diplogelasinosporaceae</taxon>
        <taxon>Diplogelasinospora</taxon>
    </lineage>
</organism>
<reference evidence="4" key="1">
    <citation type="journal article" date="2023" name="Mol. Phylogenet. Evol.">
        <title>Genome-scale phylogeny and comparative genomics of the fungal order Sordariales.</title>
        <authorList>
            <person name="Hensen N."/>
            <person name="Bonometti L."/>
            <person name="Westerberg I."/>
            <person name="Brannstrom I.O."/>
            <person name="Guillou S."/>
            <person name="Cros-Aarteil S."/>
            <person name="Calhoun S."/>
            <person name="Haridas S."/>
            <person name="Kuo A."/>
            <person name="Mondo S."/>
            <person name="Pangilinan J."/>
            <person name="Riley R."/>
            <person name="LaButti K."/>
            <person name="Andreopoulos B."/>
            <person name="Lipzen A."/>
            <person name="Chen C."/>
            <person name="Yan M."/>
            <person name="Daum C."/>
            <person name="Ng V."/>
            <person name="Clum A."/>
            <person name="Steindorff A."/>
            <person name="Ohm R.A."/>
            <person name="Martin F."/>
            <person name="Silar P."/>
            <person name="Natvig D.O."/>
            <person name="Lalanne C."/>
            <person name="Gautier V."/>
            <person name="Ament-Velasquez S.L."/>
            <person name="Kruys A."/>
            <person name="Hutchinson M.I."/>
            <person name="Powell A.J."/>
            <person name="Barry K."/>
            <person name="Miller A.N."/>
            <person name="Grigoriev I.V."/>
            <person name="Debuchy R."/>
            <person name="Gladieux P."/>
            <person name="Hiltunen Thoren M."/>
            <person name="Johannesson H."/>
        </authorList>
    </citation>
    <scope>NUCLEOTIDE SEQUENCE [LARGE SCALE GENOMIC DNA]</scope>
    <source>
        <strain evidence="4">CBS 340.73</strain>
    </source>
</reference>
<dbReference type="Proteomes" id="UP001303473">
    <property type="component" value="Unassembled WGS sequence"/>
</dbReference>
<dbReference type="PANTHER" id="PTHR36156:SF2">
    <property type="entry name" value="CUPIN TYPE-2 DOMAIN-CONTAINING PROTEIN"/>
    <property type="match status" value="1"/>
</dbReference>
<dbReference type="InterPro" id="IPR013096">
    <property type="entry name" value="Cupin_2"/>
</dbReference>
<evidence type="ECO:0000313" key="3">
    <source>
        <dbReference type="EMBL" id="KAK3940305.1"/>
    </source>
</evidence>
<dbReference type="CDD" id="cd02231">
    <property type="entry name" value="cupin_BLL6423-like"/>
    <property type="match status" value="1"/>
</dbReference>
<dbReference type="AlphaFoldDB" id="A0AAN6N7K7"/>
<dbReference type="Gene3D" id="2.60.120.10">
    <property type="entry name" value="Jelly Rolls"/>
    <property type="match status" value="1"/>
</dbReference>
<comment type="caution">
    <text evidence="3">The sequence shown here is derived from an EMBL/GenBank/DDBJ whole genome shotgun (WGS) entry which is preliminary data.</text>
</comment>
<dbReference type="InterPro" id="IPR047142">
    <property type="entry name" value="OryJ/VirC-like"/>
</dbReference>
<feature type="compositionally biased region" description="Low complexity" evidence="1">
    <location>
        <begin position="1"/>
        <end position="16"/>
    </location>
</feature>
<feature type="domain" description="Cupin type-2" evidence="2">
    <location>
        <begin position="84"/>
        <end position="152"/>
    </location>
</feature>
<dbReference type="InterPro" id="IPR011051">
    <property type="entry name" value="RmlC_Cupin_sf"/>
</dbReference>
<dbReference type="PANTHER" id="PTHR36156">
    <property type="entry name" value="SLR2101 PROTEIN"/>
    <property type="match status" value="1"/>
</dbReference>
<sequence length="169" mass="17542">MSGPLGHGLSSSSSRLVRTGHKSDGTSSFISDEVVNPVYPFGPKASAFTIFDVRSAVPVTNTDPPVTPAGGVPRCPPNGATFVITEIPGGGFSSPMHRTLSIDYAVVLWGEIQVELDGGETKVLKKGDCLVQQGVNHKWVNNGTGKCKLLCVMLGANPVALPDGTVLGV</sequence>
<dbReference type="Pfam" id="PF07883">
    <property type="entry name" value="Cupin_2"/>
    <property type="match status" value="1"/>
</dbReference>
<dbReference type="InterPro" id="IPR014710">
    <property type="entry name" value="RmlC-like_jellyroll"/>
</dbReference>